<reference evidence="7 8" key="1">
    <citation type="submission" date="2018-05" db="EMBL/GenBank/DDBJ databases">
        <title>Genomic Encyclopedia of Type Strains, Phase IV (KMG-IV): sequencing the most valuable type-strain genomes for metagenomic binning, comparative biology and taxonomic classification.</title>
        <authorList>
            <person name="Goeker M."/>
        </authorList>
    </citation>
    <scope>NUCLEOTIDE SEQUENCE [LARGE SCALE GENOMIC DNA]</scope>
    <source>
        <strain evidence="7 8">DSM 25134</strain>
    </source>
</reference>
<dbReference type="CDD" id="cd07093">
    <property type="entry name" value="ALDH_F8_HMSADH"/>
    <property type="match status" value="1"/>
</dbReference>
<dbReference type="PROSITE" id="PS00687">
    <property type="entry name" value="ALDEHYDE_DEHYDR_GLU"/>
    <property type="match status" value="1"/>
</dbReference>
<dbReference type="PANTHER" id="PTHR43720:SF2">
    <property type="entry name" value="2-AMINOMUCONIC SEMIALDEHYDE DEHYDROGENASE"/>
    <property type="match status" value="1"/>
</dbReference>
<comment type="similarity">
    <text evidence="1 5">Belongs to the aldehyde dehydrogenase family.</text>
</comment>
<evidence type="ECO:0000256" key="5">
    <source>
        <dbReference type="RuleBase" id="RU003345"/>
    </source>
</evidence>
<dbReference type="InterPro" id="IPR016163">
    <property type="entry name" value="Ald_DH_C"/>
</dbReference>
<evidence type="ECO:0000259" key="6">
    <source>
        <dbReference type="Pfam" id="PF00171"/>
    </source>
</evidence>
<keyword evidence="3" id="KW-0520">NAD</keyword>
<organism evidence="7 8">
    <name type="scientific">Aquitalea magnusonii</name>
    <dbReference type="NCBI Taxonomy" id="332411"/>
    <lineage>
        <taxon>Bacteria</taxon>
        <taxon>Pseudomonadati</taxon>
        <taxon>Pseudomonadota</taxon>
        <taxon>Betaproteobacteria</taxon>
        <taxon>Neisseriales</taxon>
        <taxon>Chromobacteriaceae</taxon>
        <taxon>Aquitalea</taxon>
    </lineage>
</organism>
<dbReference type="AlphaFoldDB" id="A0A318JXQ5"/>
<dbReference type="Pfam" id="PF00171">
    <property type="entry name" value="Aldedh"/>
    <property type="match status" value="1"/>
</dbReference>
<evidence type="ECO:0000313" key="7">
    <source>
        <dbReference type="EMBL" id="PXX50121.1"/>
    </source>
</evidence>
<feature type="active site" evidence="4">
    <location>
        <position position="255"/>
    </location>
</feature>
<dbReference type="PROSITE" id="PS00070">
    <property type="entry name" value="ALDEHYDE_DEHYDR_CYS"/>
    <property type="match status" value="1"/>
</dbReference>
<sequence>MSSTALLPLYINGKFVEGTARFDNISPVNGQLICQVSEASAEQVAAAAQAAEAALHGEWGRLSQPARSALLHKVADGIEARFEEFVAAEVADTGRPVHLARTLDVPRAIANFRTFADLAATAVSESCETPQADGGVLFNYTVRKPLGVVAVISPWNLPLLLLTWKLGPALAMGNTVVCKPSEETPSSATLLARVMDEVGIPPGVFNLVHGFGPGSAGEYLTRQPQISAVSFTGESRTGSAIMKAVADGVKEVSFELGGKNAAVVFADADFDAAVAGVARSSFFNTGQVCLCSERVYVERPIFDRFVAALKQRAEALQIGYPQEENVDLGPLVSHKHREKVLSYFALAREEGARVVTGGEVPHFGDARDQGAYVRPTIWTGLSDNARCVREEVFGPVCHIAPFDHEDEVLQRVNDSPYGLACALWTTRLDRAHRLARRIHTGIVWVNTWYARDLRTPFGGSKLSGMGREGGRYSLDFYSDISNVCIKL</sequence>
<dbReference type="InterPro" id="IPR017628">
    <property type="entry name" value="OHmuconic_semiald_DH"/>
</dbReference>
<dbReference type="Proteomes" id="UP000248395">
    <property type="component" value="Unassembled WGS sequence"/>
</dbReference>
<dbReference type="InterPro" id="IPR016160">
    <property type="entry name" value="Ald_DH_CS_CYS"/>
</dbReference>
<dbReference type="InterPro" id="IPR016161">
    <property type="entry name" value="Ald_DH/histidinol_DH"/>
</dbReference>
<evidence type="ECO:0000256" key="1">
    <source>
        <dbReference type="ARBA" id="ARBA00009986"/>
    </source>
</evidence>
<dbReference type="GO" id="GO:0016620">
    <property type="term" value="F:oxidoreductase activity, acting on the aldehyde or oxo group of donors, NAD or NADP as acceptor"/>
    <property type="evidence" value="ECO:0007669"/>
    <property type="project" value="InterPro"/>
</dbReference>
<name>A0A318JXQ5_9NEIS</name>
<dbReference type="NCBIfam" id="TIGR03216">
    <property type="entry name" value="OH_muco_semi_DH"/>
    <property type="match status" value="1"/>
</dbReference>
<protein>
    <submittedName>
        <fullName evidence="7">Aminomuconate-semialdehyde/2-hydroxymuconate-6-semialdehyde dehydrogenase</fullName>
    </submittedName>
</protein>
<gene>
    <name evidence="7" type="ORF">DFR38_103302</name>
</gene>
<dbReference type="Gene3D" id="3.40.605.10">
    <property type="entry name" value="Aldehyde Dehydrogenase, Chain A, domain 1"/>
    <property type="match status" value="1"/>
</dbReference>
<dbReference type="FunFam" id="3.40.309.10:FF:000009">
    <property type="entry name" value="Aldehyde dehydrogenase A"/>
    <property type="match status" value="1"/>
</dbReference>
<dbReference type="Gene3D" id="3.40.309.10">
    <property type="entry name" value="Aldehyde Dehydrogenase, Chain A, domain 2"/>
    <property type="match status" value="1"/>
</dbReference>
<dbReference type="EMBL" id="QJKC01000003">
    <property type="protein sequence ID" value="PXX50121.1"/>
    <property type="molecule type" value="Genomic_DNA"/>
</dbReference>
<dbReference type="InterPro" id="IPR029510">
    <property type="entry name" value="Ald_DH_CS_GLU"/>
</dbReference>
<dbReference type="RefSeq" id="WP_211310729.1">
    <property type="nucleotide sequence ID" value="NZ_QJKC01000003.1"/>
</dbReference>
<evidence type="ECO:0000256" key="2">
    <source>
        <dbReference type="ARBA" id="ARBA00023002"/>
    </source>
</evidence>
<evidence type="ECO:0000256" key="4">
    <source>
        <dbReference type="PROSITE-ProRule" id="PRU10007"/>
    </source>
</evidence>
<evidence type="ECO:0000256" key="3">
    <source>
        <dbReference type="ARBA" id="ARBA00023027"/>
    </source>
</evidence>
<dbReference type="FunFam" id="3.40.605.10:FF:000007">
    <property type="entry name" value="NAD/NADP-dependent betaine aldehyde dehydrogenase"/>
    <property type="match status" value="1"/>
</dbReference>
<keyword evidence="8" id="KW-1185">Reference proteome</keyword>
<accession>A0A318JXQ5</accession>
<dbReference type="InterPro" id="IPR015590">
    <property type="entry name" value="Aldehyde_DH_dom"/>
</dbReference>
<dbReference type="PANTHER" id="PTHR43720">
    <property type="entry name" value="2-AMINOMUCONIC SEMIALDEHYDE DEHYDROGENASE"/>
    <property type="match status" value="1"/>
</dbReference>
<evidence type="ECO:0000313" key="8">
    <source>
        <dbReference type="Proteomes" id="UP000248395"/>
    </source>
</evidence>
<dbReference type="SUPFAM" id="SSF53720">
    <property type="entry name" value="ALDH-like"/>
    <property type="match status" value="1"/>
</dbReference>
<comment type="caution">
    <text evidence="7">The sequence shown here is derived from an EMBL/GenBank/DDBJ whole genome shotgun (WGS) entry which is preliminary data.</text>
</comment>
<dbReference type="InterPro" id="IPR016162">
    <property type="entry name" value="Ald_DH_N"/>
</dbReference>
<feature type="domain" description="Aldehyde dehydrogenase" evidence="6">
    <location>
        <begin position="17"/>
        <end position="482"/>
    </location>
</feature>
<keyword evidence="2 5" id="KW-0560">Oxidoreductase</keyword>
<proteinExistence type="inferred from homology"/>